<feature type="region of interest" description="Disordered" evidence="1">
    <location>
        <begin position="1"/>
        <end position="54"/>
    </location>
</feature>
<gene>
    <name evidence="2" type="ORF">SCP_0607620</name>
</gene>
<accession>A0A401GRD3</accession>
<dbReference type="GeneID" id="38781699"/>
<comment type="caution">
    <text evidence="2">The sequence shown here is derived from an EMBL/GenBank/DDBJ whole genome shotgun (WGS) entry which is preliminary data.</text>
</comment>
<evidence type="ECO:0000313" key="3">
    <source>
        <dbReference type="Proteomes" id="UP000287166"/>
    </source>
</evidence>
<dbReference type="Proteomes" id="UP000287166">
    <property type="component" value="Unassembled WGS sequence"/>
</dbReference>
<evidence type="ECO:0000313" key="2">
    <source>
        <dbReference type="EMBL" id="GBE84782.1"/>
    </source>
</evidence>
<evidence type="ECO:0000256" key="1">
    <source>
        <dbReference type="SAM" id="MobiDB-lite"/>
    </source>
</evidence>
<organism evidence="2 3">
    <name type="scientific">Sparassis crispa</name>
    <dbReference type="NCBI Taxonomy" id="139825"/>
    <lineage>
        <taxon>Eukaryota</taxon>
        <taxon>Fungi</taxon>
        <taxon>Dikarya</taxon>
        <taxon>Basidiomycota</taxon>
        <taxon>Agaricomycotina</taxon>
        <taxon>Agaricomycetes</taxon>
        <taxon>Polyporales</taxon>
        <taxon>Sparassidaceae</taxon>
        <taxon>Sparassis</taxon>
    </lineage>
</organism>
<dbReference type="AlphaFoldDB" id="A0A401GRD3"/>
<keyword evidence="3" id="KW-1185">Reference proteome</keyword>
<sequence length="90" mass="9881">MRRSHHTLGIDQYRTPPPVIRSPASASTWKSSPPLPRPRRHGALSPEGTAGRGCGRVGVHGLPLFVARPKTKSAAEPWEFTTNLCERESE</sequence>
<protein>
    <submittedName>
        <fullName evidence="2">Uncharacterized protein</fullName>
    </submittedName>
</protein>
<dbReference type="InParanoid" id="A0A401GRD3"/>
<proteinExistence type="predicted"/>
<name>A0A401GRD3_9APHY</name>
<reference evidence="2 3" key="1">
    <citation type="journal article" date="2018" name="Sci. Rep.">
        <title>Genome sequence of the cauliflower mushroom Sparassis crispa (Hanabiratake) and its association with beneficial usage.</title>
        <authorList>
            <person name="Kiyama R."/>
            <person name="Furutani Y."/>
            <person name="Kawaguchi K."/>
            <person name="Nakanishi T."/>
        </authorList>
    </citation>
    <scope>NUCLEOTIDE SEQUENCE [LARGE SCALE GENOMIC DNA]</scope>
</reference>
<dbReference type="EMBL" id="BFAD01000006">
    <property type="protein sequence ID" value="GBE84782.1"/>
    <property type="molecule type" value="Genomic_DNA"/>
</dbReference>
<dbReference type="RefSeq" id="XP_027615695.1">
    <property type="nucleotide sequence ID" value="XM_027759894.1"/>
</dbReference>